<comment type="caution">
    <text evidence="2">The sequence shown here is derived from an EMBL/GenBank/DDBJ whole genome shotgun (WGS) entry which is preliminary data.</text>
</comment>
<organism evidence="2 3">
    <name type="scientific">Hydrogenispora ethanolica</name>
    <dbReference type="NCBI Taxonomy" id="1082276"/>
    <lineage>
        <taxon>Bacteria</taxon>
        <taxon>Bacillati</taxon>
        <taxon>Bacillota</taxon>
        <taxon>Hydrogenispora</taxon>
    </lineage>
</organism>
<dbReference type="InterPro" id="IPR029063">
    <property type="entry name" value="SAM-dependent_MTases_sf"/>
</dbReference>
<dbReference type="RefSeq" id="WP_132014824.1">
    <property type="nucleotide sequence ID" value="NZ_SLUN01000015.1"/>
</dbReference>
<dbReference type="CDD" id="cd02440">
    <property type="entry name" value="AdoMet_MTases"/>
    <property type="match status" value="1"/>
</dbReference>
<dbReference type="AlphaFoldDB" id="A0A4R1RL52"/>
<evidence type="ECO:0000313" key="3">
    <source>
        <dbReference type="Proteomes" id="UP000295008"/>
    </source>
</evidence>
<dbReference type="Pfam" id="PF08241">
    <property type="entry name" value="Methyltransf_11"/>
    <property type="match status" value="1"/>
</dbReference>
<accession>A0A4R1RL52</accession>
<dbReference type="Proteomes" id="UP000295008">
    <property type="component" value="Unassembled WGS sequence"/>
</dbReference>
<reference evidence="2 3" key="1">
    <citation type="submission" date="2019-03" db="EMBL/GenBank/DDBJ databases">
        <title>Genomic Encyclopedia of Type Strains, Phase IV (KMG-IV): sequencing the most valuable type-strain genomes for metagenomic binning, comparative biology and taxonomic classification.</title>
        <authorList>
            <person name="Goeker M."/>
        </authorList>
    </citation>
    <scope>NUCLEOTIDE SEQUENCE [LARGE SCALE GENOMIC DNA]</scope>
    <source>
        <strain evidence="2 3">LX-B</strain>
    </source>
</reference>
<keyword evidence="2" id="KW-0808">Transferase</keyword>
<dbReference type="EMBL" id="SLUN01000015">
    <property type="protein sequence ID" value="TCL66590.1"/>
    <property type="molecule type" value="Genomic_DNA"/>
</dbReference>
<dbReference type="SUPFAM" id="SSF53335">
    <property type="entry name" value="S-adenosyl-L-methionine-dependent methyltransferases"/>
    <property type="match status" value="1"/>
</dbReference>
<dbReference type="OrthoDB" id="7365827at2"/>
<dbReference type="InterPro" id="IPR013216">
    <property type="entry name" value="Methyltransf_11"/>
</dbReference>
<dbReference type="Gene3D" id="3.40.50.150">
    <property type="entry name" value="Vaccinia Virus protein VP39"/>
    <property type="match status" value="1"/>
</dbReference>
<dbReference type="GO" id="GO:0032259">
    <property type="term" value="P:methylation"/>
    <property type="evidence" value="ECO:0007669"/>
    <property type="project" value="UniProtKB-KW"/>
</dbReference>
<dbReference type="PANTHER" id="PTHR43591">
    <property type="entry name" value="METHYLTRANSFERASE"/>
    <property type="match status" value="1"/>
</dbReference>
<keyword evidence="3" id="KW-1185">Reference proteome</keyword>
<dbReference type="PANTHER" id="PTHR43591:SF110">
    <property type="entry name" value="RHODANESE DOMAIN-CONTAINING PROTEIN"/>
    <property type="match status" value="1"/>
</dbReference>
<evidence type="ECO:0000313" key="2">
    <source>
        <dbReference type="EMBL" id="TCL66590.1"/>
    </source>
</evidence>
<sequence length="208" mass="22620">MGSKEYFDGVARKWDAMRQGFFSEAVREKAYQTAGIVPGKLAADLGAGTGFITAGLIDKGIAVIAMDQSEEMLAIIKERYGPSGLVDVQTGGAERLPIPDQTVDYTFANMYLHHVEDPPAAIGEMARILKPGGKLVITDLDEHDFTFLQTEQHDRWLGFKRDDLRQWFAGAGLKNVLVDCVGQNCCAASEGNCNEQASISIFVASGEK</sequence>
<protein>
    <submittedName>
        <fullName evidence="2">Methyltransferase family protein</fullName>
    </submittedName>
</protein>
<keyword evidence="2" id="KW-0489">Methyltransferase</keyword>
<dbReference type="GO" id="GO:0008757">
    <property type="term" value="F:S-adenosylmethionine-dependent methyltransferase activity"/>
    <property type="evidence" value="ECO:0007669"/>
    <property type="project" value="InterPro"/>
</dbReference>
<name>A0A4R1RL52_HYDET</name>
<gene>
    <name evidence="2" type="ORF">EDC14_1015135</name>
</gene>
<feature type="domain" description="Methyltransferase type 11" evidence="1">
    <location>
        <begin position="44"/>
        <end position="137"/>
    </location>
</feature>
<proteinExistence type="predicted"/>
<evidence type="ECO:0000259" key="1">
    <source>
        <dbReference type="Pfam" id="PF08241"/>
    </source>
</evidence>